<accession>A0A1C9U4K6</accession>
<dbReference type="HAMAP" id="MF_01057">
    <property type="entry name" value="tRNA_methyltr_TrmB"/>
    <property type="match status" value="1"/>
</dbReference>
<evidence type="ECO:0000256" key="2">
    <source>
        <dbReference type="ARBA" id="ARBA00003015"/>
    </source>
</evidence>
<comment type="catalytic activity">
    <reaction evidence="1 7">
        <text>guanosine(46) in tRNA + S-adenosyl-L-methionine = N(7)-methylguanosine(46) in tRNA + S-adenosyl-L-homocysteine</text>
        <dbReference type="Rhea" id="RHEA:42708"/>
        <dbReference type="Rhea" id="RHEA-COMP:10188"/>
        <dbReference type="Rhea" id="RHEA-COMP:10189"/>
        <dbReference type="ChEBI" id="CHEBI:57856"/>
        <dbReference type="ChEBI" id="CHEBI:59789"/>
        <dbReference type="ChEBI" id="CHEBI:74269"/>
        <dbReference type="ChEBI" id="CHEBI:74480"/>
        <dbReference type="EC" id="2.1.1.33"/>
    </reaction>
</comment>
<feature type="binding site" evidence="7">
    <location>
        <position position="181"/>
    </location>
    <ligand>
        <name>substrate</name>
    </ligand>
</feature>
<dbReference type="GO" id="GO:0043527">
    <property type="term" value="C:tRNA methyltransferase complex"/>
    <property type="evidence" value="ECO:0007669"/>
    <property type="project" value="TreeGrafter"/>
</dbReference>
<gene>
    <name evidence="7" type="primary">trmB</name>
</gene>
<dbReference type="EC" id="2.1.1.33" evidence="7"/>
<comment type="caution">
    <text evidence="7">Lacks conserved residue(s) required for the propagation of feature annotation.</text>
</comment>
<comment type="similarity">
    <text evidence="7">Belongs to the class I-like SAM-binding methyltransferase superfamily. TrmB family.</text>
</comment>
<dbReference type="Gene3D" id="3.40.50.150">
    <property type="entry name" value="Vaccinia Virus protein VP39"/>
    <property type="match status" value="1"/>
</dbReference>
<dbReference type="NCBIfam" id="TIGR00091">
    <property type="entry name" value="tRNA (guanosine(46)-N7)-methyltransferase TrmB"/>
    <property type="match status" value="1"/>
</dbReference>
<dbReference type="AlphaFoldDB" id="A0A1C9U4K6"/>
<dbReference type="InterPro" id="IPR055361">
    <property type="entry name" value="tRNA_methyltr_TrmB_bact"/>
</dbReference>
<sequence>MMVETASAAQRAHRVVRSFVRREGRITPAQEQALARLWPRYGFAMPDPSAPVMPFDPHAIYGRLAPLSIEIGFGNGEALANRAAARPQDDFFGIEVHRPGVGRLLQRAEQLDLGNLRVACADAVTMLRDALPAASVDEVMIFFPDPWPKKRHHKRRLIQPEFARLLVRVLKPGGRLRLATDWADYARHMLGVLEAEPELVNGAGAGTFLPGPRDRPPTRFEQRGLQLGHEVFDLEYRRR</sequence>
<name>A0A1C9U4K6_9BACT</name>
<evidence type="ECO:0000256" key="3">
    <source>
        <dbReference type="ARBA" id="ARBA00022603"/>
    </source>
</evidence>
<feature type="binding site" evidence="7">
    <location>
        <position position="149"/>
    </location>
    <ligand>
        <name>substrate</name>
    </ligand>
</feature>
<dbReference type="UniPathway" id="UPA00989"/>
<keyword evidence="4 7" id="KW-0808">Transferase</keyword>
<feature type="binding site" evidence="7">
    <location>
        <position position="70"/>
    </location>
    <ligand>
        <name>S-adenosyl-L-methionine</name>
        <dbReference type="ChEBI" id="CHEBI:59789"/>
    </ligand>
</feature>
<dbReference type="PROSITE" id="PS51625">
    <property type="entry name" value="SAM_MT_TRMB"/>
    <property type="match status" value="1"/>
</dbReference>
<reference evidence="8" key="1">
    <citation type="journal article" date="2016" name="Sci. Rep.">
        <title>Triclosan Resistome from Metagenome Reveals Diverse Enoyl Acyl Carrier Protein Reductases and Selective Enrichment of Triclosan Resistance Genes.</title>
        <authorList>
            <person name="Khan R."/>
            <person name="Kong H.G."/>
            <person name="Jung Y.H."/>
            <person name="Choi J."/>
            <person name="Baek K.Y."/>
            <person name="Hwang E.C."/>
            <person name="Lee S.W."/>
        </authorList>
    </citation>
    <scope>NUCLEOTIDE SEQUENCE</scope>
</reference>
<keyword evidence="3 7" id="KW-0489">Methyltransferase</keyword>
<dbReference type="InterPro" id="IPR003358">
    <property type="entry name" value="tRNA_(Gua-N-7)_MeTrfase_Trmb"/>
</dbReference>
<keyword evidence="5 7" id="KW-0949">S-adenosyl-L-methionine</keyword>
<dbReference type="Pfam" id="PF02390">
    <property type="entry name" value="Methyltransf_4"/>
    <property type="match status" value="1"/>
</dbReference>
<evidence type="ECO:0000256" key="6">
    <source>
        <dbReference type="ARBA" id="ARBA00022694"/>
    </source>
</evidence>
<comment type="pathway">
    <text evidence="7">tRNA modification; N(7)-methylguanine-tRNA biosynthesis.</text>
</comment>
<organism evidence="8">
    <name type="scientific">uncultured bacterium pAP3</name>
    <dbReference type="NCBI Taxonomy" id="1781154"/>
    <lineage>
        <taxon>Bacteria</taxon>
        <taxon>environmental samples</taxon>
    </lineage>
</organism>
<dbReference type="PANTHER" id="PTHR23417:SF14">
    <property type="entry name" value="PENTACOTRIPEPTIDE-REPEAT REGION OF PRORP DOMAIN-CONTAINING PROTEIN"/>
    <property type="match status" value="1"/>
</dbReference>
<dbReference type="PANTHER" id="PTHR23417">
    <property type="entry name" value="3-DEOXY-D-MANNO-OCTULOSONIC-ACID TRANSFERASE/TRNA GUANINE-N 7 - -METHYLTRANSFERASE"/>
    <property type="match status" value="1"/>
</dbReference>
<comment type="function">
    <text evidence="2 7">Catalyzes the formation of N(7)-methylguanine at position 46 (m7G46) in tRNA.</text>
</comment>
<dbReference type="InterPro" id="IPR029063">
    <property type="entry name" value="SAM-dependent_MTases_sf"/>
</dbReference>
<feature type="binding site" evidence="7">
    <location>
        <begin position="218"/>
        <end position="221"/>
    </location>
    <ligand>
        <name>substrate</name>
    </ligand>
</feature>
<evidence type="ECO:0000256" key="4">
    <source>
        <dbReference type="ARBA" id="ARBA00022679"/>
    </source>
</evidence>
<evidence type="ECO:0000313" key="8">
    <source>
        <dbReference type="EMBL" id="AOR51071.1"/>
    </source>
</evidence>
<evidence type="ECO:0000256" key="1">
    <source>
        <dbReference type="ARBA" id="ARBA00000142"/>
    </source>
</evidence>
<feature type="binding site" evidence="7">
    <location>
        <position position="95"/>
    </location>
    <ligand>
        <name>S-adenosyl-L-methionine</name>
        <dbReference type="ChEBI" id="CHEBI:59789"/>
    </ligand>
</feature>
<dbReference type="GO" id="GO:0008176">
    <property type="term" value="F:tRNA (guanine(46)-N7)-methyltransferase activity"/>
    <property type="evidence" value="ECO:0007669"/>
    <property type="project" value="UniProtKB-UniRule"/>
</dbReference>
<keyword evidence="6 7" id="KW-0819">tRNA processing</keyword>
<proteinExistence type="inferred from homology"/>
<dbReference type="SUPFAM" id="SSF53335">
    <property type="entry name" value="S-adenosyl-L-methionine-dependent methyltransferases"/>
    <property type="match status" value="1"/>
</dbReference>
<evidence type="ECO:0000256" key="5">
    <source>
        <dbReference type="ARBA" id="ARBA00022691"/>
    </source>
</evidence>
<dbReference type="EMBL" id="KT982359">
    <property type="protein sequence ID" value="AOR51071.1"/>
    <property type="molecule type" value="Genomic_DNA"/>
</dbReference>
<dbReference type="CDD" id="cd02440">
    <property type="entry name" value="AdoMet_MTases"/>
    <property type="match status" value="1"/>
</dbReference>
<feature type="binding site" evidence="7">
    <location>
        <position position="122"/>
    </location>
    <ligand>
        <name>S-adenosyl-L-methionine</name>
        <dbReference type="ChEBI" id="CHEBI:59789"/>
    </ligand>
</feature>
<feature type="binding site" evidence="7">
    <location>
        <position position="145"/>
    </location>
    <ligand>
        <name>S-adenosyl-L-methionine</name>
        <dbReference type="ChEBI" id="CHEBI:59789"/>
    </ligand>
</feature>
<evidence type="ECO:0000256" key="7">
    <source>
        <dbReference type="HAMAP-Rule" id="MF_01057"/>
    </source>
</evidence>
<protein>
    <recommendedName>
        <fullName evidence="7">tRNA (guanine-N(7)-)-methyltransferase</fullName>
        <ecNumber evidence="7">2.1.1.33</ecNumber>
    </recommendedName>
    <alternativeName>
        <fullName evidence="7">tRNA (guanine(46)-N(7))-methyltransferase</fullName>
    </alternativeName>
    <alternativeName>
        <fullName evidence="7">tRNA(m7G46)-methyltransferase</fullName>
    </alternativeName>
</protein>